<keyword evidence="3 6" id="KW-0812">Transmembrane</keyword>
<dbReference type="PANTHER" id="PTHR23291:SF50">
    <property type="entry name" value="PROTEIN LIFEGUARD 4"/>
    <property type="match status" value="1"/>
</dbReference>
<evidence type="ECO:0000256" key="3">
    <source>
        <dbReference type="ARBA" id="ARBA00022692"/>
    </source>
</evidence>
<sequence length="243" mass="25640">MSYLVDGYHSEPVAAAAPNVRLAFIRRTYAHLTGAILAFVGIEAVLLESGLGRDIVRSVFMGGGNMAWLGLMVLFVVGGLAAQAMARSRQSIGLQYAGLTLYVLLEVVIFLPILIVATQAPQYAGKALPLQAGIVTLAAFAGLTAAVFLSGKDFSFLGPILWVGALLALGLVIAAVIGGFSLGLVFAVAMVALACGFIIYDTSNIIHHYGTDQHVSASLQLFASVALLFWYVLRIFMSVSNDD</sequence>
<feature type="transmembrane region" description="Helical" evidence="6">
    <location>
        <begin position="67"/>
        <end position="86"/>
    </location>
</feature>
<evidence type="ECO:0000256" key="4">
    <source>
        <dbReference type="ARBA" id="ARBA00022989"/>
    </source>
</evidence>
<evidence type="ECO:0000256" key="6">
    <source>
        <dbReference type="RuleBase" id="RU004379"/>
    </source>
</evidence>
<dbReference type="RefSeq" id="WP_261186055.1">
    <property type="nucleotide sequence ID" value="NZ_JAXBLV010000208.1"/>
</dbReference>
<feature type="transmembrane region" description="Helical" evidence="6">
    <location>
        <begin position="156"/>
        <end position="177"/>
    </location>
</feature>
<feature type="transmembrane region" description="Helical" evidence="6">
    <location>
        <begin position="183"/>
        <end position="203"/>
    </location>
</feature>
<evidence type="ECO:0000313" key="7">
    <source>
        <dbReference type="EMBL" id="MDY3562131.1"/>
    </source>
</evidence>
<dbReference type="PANTHER" id="PTHR23291">
    <property type="entry name" value="BAX INHIBITOR-RELATED"/>
    <property type="match status" value="1"/>
</dbReference>
<dbReference type="Proteomes" id="UP001272242">
    <property type="component" value="Unassembled WGS sequence"/>
</dbReference>
<evidence type="ECO:0000256" key="2">
    <source>
        <dbReference type="ARBA" id="ARBA00010350"/>
    </source>
</evidence>
<comment type="caution">
    <text evidence="7">The sequence shown here is derived from an EMBL/GenBank/DDBJ whole genome shotgun (WGS) entry which is preliminary data.</text>
</comment>
<dbReference type="InterPro" id="IPR006214">
    <property type="entry name" value="Bax_inhibitor_1-related"/>
</dbReference>
<evidence type="ECO:0000256" key="5">
    <source>
        <dbReference type="ARBA" id="ARBA00023136"/>
    </source>
</evidence>
<feature type="transmembrane region" description="Helical" evidence="6">
    <location>
        <begin position="98"/>
        <end position="118"/>
    </location>
</feature>
<comment type="similarity">
    <text evidence="2 6">Belongs to the BI1 family.</text>
</comment>
<protein>
    <submittedName>
        <fullName evidence="7">Bax inhibitor-1 family protein</fullName>
    </submittedName>
</protein>
<keyword evidence="4 6" id="KW-1133">Transmembrane helix</keyword>
<proteinExistence type="inferred from homology"/>
<reference evidence="8" key="1">
    <citation type="journal article" date="2023" name="Mar. Drugs">
        <title>Gemmata algarum, a Novel Planctomycete Isolated from an Algal Mat, Displays Antimicrobial Activity.</title>
        <authorList>
            <person name="Kumar G."/>
            <person name="Kallscheuer N."/>
            <person name="Kashif M."/>
            <person name="Ahamad S."/>
            <person name="Jagadeeshwari U."/>
            <person name="Pannikurungottu S."/>
            <person name="Haufschild T."/>
            <person name="Kabuu M."/>
            <person name="Sasikala C."/>
            <person name="Jogler C."/>
            <person name="Ramana C."/>
        </authorList>
    </citation>
    <scope>NUCLEOTIDE SEQUENCE [LARGE SCALE GENOMIC DNA]</scope>
    <source>
        <strain evidence="8">JC673</strain>
    </source>
</reference>
<keyword evidence="5 6" id="KW-0472">Membrane</keyword>
<accession>A0ABU5F3H6</accession>
<evidence type="ECO:0000256" key="1">
    <source>
        <dbReference type="ARBA" id="ARBA00004141"/>
    </source>
</evidence>
<feature type="transmembrane region" description="Helical" evidence="6">
    <location>
        <begin position="215"/>
        <end position="233"/>
    </location>
</feature>
<evidence type="ECO:0000313" key="8">
    <source>
        <dbReference type="Proteomes" id="UP001272242"/>
    </source>
</evidence>
<dbReference type="EMBL" id="JAXBLV010000208">
    <property type="protein sequence ID" value="MDY3562131.1"/>
    <property type="molecule type" value="Genomic_DNA"/>
</dbReference>
<feature type="transmembrane region" description="Helical" evidence="6">
    <location>
        <begin position="130"/>
        <end position="149"/>
    </location>
</feature>
<gene>
    <name evidence="7" type="ORF">R5W23_003577</name>
</gene>
<organism evidence="7 8">
    <name type="scientific">Gemmata algarum</name>
    <dbReference type="NCBI Taxonomy" id="2975278"/>
    <lineage>
        <taxon>Bacteria</taxon>
        <taxon>Pseudomonadati</taxon>
        <taxon>Planctomycetota</taxon>
        <taxon>Planctomycetia</taxon>
        <taxon>Gemmatales</taxon>
        <taxon>Gemmataceae</taxon>
        <taxon>Gemmata</taxon>
    </lineage>
</organism>
<keyword evidence="8" id="KW-1185">Reference proteome</keyword>
<comment type="subcellular location">
    <subcellularLocation>
        <location evidence="1">Membrane</location>
        <topology evidence="1">Multi-pass membrane protein</topology>
    </subcellularLocation>
</comment>
<dbReference type="Pfam" id="PF01027">
    <property type="entry name" value="Bax1-I"/>
    <property type="match status" value="1"/>
</dbReference>
<name>A0ABU5F3H6_9BACT</name>
<feature type="transmembrane region" description="Helical" evidence="6">
    <location>
        <begin position="29"/>
        <end position="47"/>
    </location>
</feature>